<dbReference type="PRINTS" id="PR00625">
    <property type="entry name" value="JDOMAIN"/>
</dbReference>
<dbReference type="GO" id="GO:0016020">
    <property type="term" value="C:membrane"/>
    <property type="evidence" value="ECO:0007669"/>
    <property type="project" value="UniProtKB-SubCell"/>
</dbReference>
<dbReference type="GO" id="GO:0005737">
    <property type="term" value="C:cytoplasm"/>
    <property type="evidence" value="ECO:0007669"/>
    <property type="project" value="UniProtKB-ARBA"/>
</dbReference>
<keyword evidence="2" id="KW-0472">Membrane</keyword>
<dbReference type="PANTHER" id="PTHR44027">
    <property type="entry name" value="DNAJ HOMOLOG SUBFAMILY C MEMBER 5 HOMOLOG"/>
    <property type="match status" value="1"/>
</dbReference>
<evidence type="ECO:0000256" key="3">
    <source>
        <dbReference type="ARBA" id="ARBA00023139"/>
    </source>
</evidence>
<evidence type="ECO:0000256" key="4">
    <source>
        <dbReference type="ARBA" id="ARBA00023186"/>
    </source>
</evidence>
<keyword evidence="5" id="KW-0449">Lipoprotein</keyword>
<gene>
    <name evidence="8" type="primary">ORF36915</name>
</gene>
<feature type="region of interest" description="Disordered" evidence="6">
    <location>
        <begin position="146"/>
        <end position="217"/>
    </location>
</feature>
<dbReference type="AlphaFoldDB" id="A0A0B6YTP5"/>
<dbReference type="CDD" id="cd06257">
    <property type="entry name" value="DnaJ"/>
    <property type="match status" value="1"/>
</dbReference>
<dbReference type="PANTHER" id="PTHR44027:SF7">
    <property type="entry name" value="DNAJ HOMOLOG SUBFAMILY C MEMBER 5 HOMOLOG"/>
    <property type="match status" value="1"/>
</dbReference>
<dbReference type="Pfam" id="PF00226">
    <property type="entry name" value="DnaJ"/>
    <property type="match status" value="1"/>
</dbReference>
<dbReference type="SUPFAM" id="SSF46565">
    <property type="entry name" value="Chaperone J-domain"/>
    <property type="match status" value="1"/>
</dbReference>
<dbReference type="EMBL" id="HACG01012753">
    <property type="protein sequence ID" value="CEK59618.1"/>
    <property type="molecule type" value="Transcribed_RNA"/>
</dbReference>
<evidence type="ECO:0000256" key="5">
    <source>
        <dbReference type="ARBA" id="ARBA00023288"/>
    </source>
</evidence>
<keyword evidence="4" id="KW-0143">Chaperone</keyword>
<dbReference type="InterPro" id="IPR001623">
    <property type="entry name" value="DnaJ_domain"/>
</dbReference>
<sequence length="217" mass="24053">MTSRNRSYSRSGDSLYQLMGLKKGATNDEIKKAYRKLALKFHPDKNRDNPDTAEKFKEINRANMILTDATKRSIYDQYGSMGIYAAEQFGEENVNTYLVLTSTWCKALAIFFAVVTGCYCCCCCCMCCNCCCGKCRPHSSEDDSDYINLQEDGSTPDEPITSQPIPLGTGDDENEEDNETTHEKSNFKTGSQRSYGADDIVPAPVSGRGDNIANKGD</sequence>
<evidence type="ECO:0000256" key="1">
    <source>
        <dbReference type="ARBA" id="ARBA00004635"/>
    </source>
</evidence>
<evidence type="ECO:0000313" key="8">
    <source>
        <dbReference type="EMBL" id="CEK59618.1"/>
    </source>
</evidence>
<dbReference type="InterPro" id="IPR036869">
    <property type="entry name" value="J_dom_sf"/>
</dbReference>
<dbReference type="PROSITE" id="PS50076">
    <property type="entry name" value="DNAJ_2"/>
    <property type="match status" value="1"/>
</dbReference>
<dbReference type="InterPro" id="IPR051434">
    <property type="entry name" value="DnaJ_C_subfamily_member5"/>
</dbReference>
<dbReference type="FunFam" id="1.10.287.110:FF:000017">
    <property type="entry name" value="dnaJ homolog subfamily C member 5"/>
    <property type="match status" value="1"/>
</dbReference>
<reference evidence="8" key="1">
    <citation type="submission" date="2014-12" db="EMBL/GenBank/DDBJ databases">
        <title>Insight into the proteome of Arion vulgaris.</title>
        <authorList>
            <person name="Aradska J."/>
            <person name="Bulat T."/>
            <person name="Smidak R."/>
            <person name="Sarate P."/>
            <person name="Gangsoo J."/>
            <person name="Sialana F."/>
            <person name="Bilban M."/>
            <person name="Lubec G."/>
        </authorList>
    </citation>
    <scope>NUCLEOTIDE SEQUENCE</scope>
    <source>
        <tissue evidence="8">Skin</tissue>
    </source>
</reference>
<keyword evidence="3" id="KW-0564">Palmitate</keyword>
<evidence type="ECO:0000259" key="7">
    <source>
        <dbReference type="PROSITE" id="PS50076"/>
    </source>
</evidence>
<dbReference type="Gene3D" id="1.10.287.110">
    <property type="entry name" value="DnaJ domain"/>
    <property type="match status" value="1"/>
</dbReference>
<dbReference type="SMART" id="SM00271">
    <property type="entry name" value="DnaJ"/>
    <property type="match status" value="1"/>
</dbReference>
<feature type="domain" description="J" evidence="7">
    <location>
        <begin position="14"/>
        <end position="79"/>
    </location>
</feature>
<protein>
    <recommendedName>
        <fullName evidence="7">J domain-containing protein</fullName>
    </recommendedName>
</protein>
<evidence type="ECO:0000256" key="6">
    <source>
        <dbReference type="SAM" id="MobiDB-lite"/>
    </source>
</evidence>
<accession>A0A0B6YTP5</accession>
<organism evidence="8">
    <name type="scientific">Arion vulgaris</name>
    <dbReference type="NCBI Taxonomy" id="1028688"/>
    <lineage>
        <taxon>Eukaryota</taxon>
        <taxon>Metazoa</taxon>
        <taxon>Spiralia</taxon>
        <taxon>Lophotrochozoa</taxon>
        <taxon>Mollusca</taxon>
        <taxon>Gastropoda</taxon>
        <taxon>Heterobranchia</taxon>
        <taxon>Euthyneura</taxon>
        <taxon>Panpulmonata</taxon>
        <taxon>Eupulmonata</taxon>
        <taxon>Stylommatophora</taxon>
        <taxon>Helicina</taxon>
        <taxon>Arionoidea</taxon>
        <taxon>Arionidae</taxon>
        <taxon>Arion</taxon>
    </lineage>
</organism>
<comment type="subcellular location">
    <subcellularLocation>
        <location evidence="1">Membrane</location>
        <topology evidence="1">Lipid-anchor</topology>
    </subcellularLocation>
</comment>
<evidence type="ECO:0000256" key="2">
    <source>
        <dbReference type="ARBA" id="ARBA00023136"/>
    </source>
</evidence>
<name>A0A0B6YTP5_9EUPU</name>
<proteinExistence type="predicted"/>